<feature type="transmembrane region" description="Helical" evidence="1">
    <location>
        <begin position="29"/>
        <end position="59"/>
    </location>
</feature>
<dbReference type="PANTHER" id="PTHR40547:SF1">
    <property type="entry name" value="SLL0298 PROTEIN"/>
    <property type="match status" value="1"/>
</dbReference>
<feature type="transmembrane region" description="Helical" evidence="1">
    <location>
        <begin position="71"/>
        <end position="95"/>
    </location>
</feature>
<keyword evidence="1" id="KW-1133">Transmembrane helix</keyword>
<dbReference type="Proteomes" id="UP000011682">
    <property type="component" value="Unassembled WGS sequence"/>
</dbReference>
<dbReference type="InterPro" id="IPR018639">
    <property type="entry name" value="DUF2062"/>
</dbReference>
<evidence type="ECO:0000313" key="4">
    <source>
        <dbReference type="Proteomes" id="UP000011682"/>
    </source>
</evidence>
<gene>
    <name evidence="3" type="ORF">D187_004521</name>
</gene>
<dbReference type="eggNOG" id="COG3216">
    <property type="taxonomic scope" value="Bacteria"/>
</dbReference>
<dbReference type="Pfam" id="PF09835">
    <property type="entry name" value="DUF2062"/>
    <property type="match status" value="1"/>
</dbReference>
<evidence type="ECO:0000256" key="1">
    <source>
        <dbReference type="SAM" id="Phobius"/>
    </source>
</evidence>
<organism evidence="3 4">
    <name type="scientific">Cystobacter fuscus (strain ATCC 25194 / DSM 2262 / NBRC 100088 / M29)</name>
    <dbReference type="NCBI Taxonomy" id="1242864"/>
    <lineage>
        <taxon>Bacteria</taxon>
        <taxon>Pseudomonadati</taxon>
        <taxon>Myxococcota</taxon>
        <taxon>Myxococcia</taxon>
        <taxon>Myxococcales</taxon>
        <taxon>Cystobacterineae</taxon>
        <taxon>Archangiaceae</taxon>
        <taxon>Cystobacter</taxon>
    </lineage>
</organism>
<sequence>MSSWWKHVKRKLRRARVRLLRSAGQPEQIAGGMALGLFVAMLPLLGLQLPLVVLIAELLRRLAHIHVSRVAALAGVWLTNPLTAAPLYGLCYVVGRPLAHYLLPVSFRSANTESAPLELSALSFSGPDALEVVLGLVLGSLMLGVPTAWLGYRITYGMVSRQRAQREQRRARRTRAPGLVAGT</sequence>
<dbReference type="PANTHER" id="PTHR40547">
    <property type="entry name" value="SLL0298 PROTEIN"/>
    <property type="match status" value="1"/>
</dbReference>
<dbReference type="EMBL" id="ANAH02000028">
    <property type="protein sequence ID" value="EPX57987.1"/>
    <property type="molecule type" value="Genomic_DNA"/>
</dbReference>
<reference evidence="3" key="1">
    <citation type="submission" date="2013-05" db="EMBL/GenBank/DDBJ databases">
        <title>Genome assembly of Cystobacter fuscus DSM 2262.</title>
        <authorList>
            <person name="Sharma G."/>
            <person name="Khatri I."/>
            <person name="Kaur C."/>
            <person name="Mayilraj S."/>
            <person name="Subramanian S."/>
        </authorList>
    </citation>
    <scope>NUCLEOTIDE SEQUENCE [LARGE SCALE GENOMIC DNA]</scope>
    <source>
        <strain evidence="3">DSM 2262</strain>
    </source>
</reference>
<evidence type="ECO:0000313" key="3">
    <source>
        <dbReference type="EMBL" id="EPX57987.1"/>
    </source>
</evidence>
<keyword evidence="1" id="KW-0472">Membrane</keyword>
<comment type="caution">
    <text evidence="3">The sequence shown here is derived from an EMBL/GenBank/DDBJ whole genome shotgun (WGS) entry which is preliminary data.</text>
</comment>
<evidence type="ECO:0000259" key="2">
    <source>
        <dbReference type="Pfam" id="PF09835"/>
    </source>
</evidence>
<feature type="transmembrane region" description="Helical" evidence="1">
    <location>
        <begin position="132"/>
        <end position="152"/>
    </location>
</feature>
<dbReference type="AlphaFoldDB" id="S9P6Y6"/>
<feature type="domain" description="DUF2062" evidence="2">
    <location>
        <begin position="10"/>
        <end position="167"/>
    </location>
</feature>
<proteinExistence type="predicted"/>
<name>S9P6Y6_CYSF2</name>
<keyword evidence="1" id="KW-0812">Transmembrane</keyword>
<keyword evidence="4" id="KW-1185">Reference proteome</keyword>
<protein>
    <recommendedName>
        <fullName evidence="2">DUF2062 domain-containing protein</fullName>
    </recommendedName>
</protein>
<accession>S9P6Y6</accession>